<accession>A0A0L0G1Z3</accession>
<gene>
    <name evidence="1" type="ORF">SARC_04875</name>
</gene>
<dbReference type="Proteomes" id="UP000054560">
    <property type="component" value="Unassembled WGS sequence"/>
</dbReference>
<proteinExistence type="predicted"/>
<organism evidence="1 2">
    <name type="scientific">Sphaeroforma arctica JP610</name>
    <dbReference type="NCBI Taxonomy" id="667725"/>
    <lineage>
        <taxon>Eukaryota</taxon>
        <taxon>Ichthyosporea</taxon>
        <taxon>Ichthyophonida</taxon>
        <taxon>Sphaeroforma</taxon>
    </lineage>
</organism>
<dbReference type="AlphaFoldDB" id="A0A0L0G1Z3"/>
<sequence length="336" mass="36969">MQTSPIFHFTVKINESLKEDLRRKLNTPGKQTGHAANQEVGADDAITRIETGNVLSILHSSGLLIDSGVKEEVHRILSGGNPSLLEGLSVAIKHTTVAQCMQRESSWAVLDVVDTLRGFTMAVHRAKEDRFGHRYRFPETHPALGSYRLAEALADVVRIMLDNYARRKDSIFVDVTTGLGLSSLNAAHSGYNTLMINGHKVHTAMVRVSACLQNISITQSDETIQYHTARPQGSLIPVVSGIGPTRRACGVLYDLDDFSDVRLSCNSDSQHHLSAAVWDATGHKRILQGKENVNTLDSQLGDRSVSVLKVLQSLQEKCLASNLESCFQTMFIVKRI</sequence>
<dbReference type="EMBL" id="KQ241886">
    <property type="protein sequence ID" value="KNC82851.1"/>
    <property type="molecule type" value="Genomic_DNA"/>
</dbReference>
<dbReference type="GeneID" id="25905379"/>
<evidence type="ECO:0000313" key="2">
    <source>
        <dbReference type="Proteomes" id="UP000054560"/>
    </source>
</evidence>
<keyword evidence="2" id="KW-1185">Reference proteome</keyword>
<reference evidence="1 2" key="1">
    <citation type="submission" date="2011-02" db="EMBL/GenBank/DDBJ databases">
        <title>The Genome Sequence of Sphaeroforma arctica JP610.</title>
        <authorList>
            <consortium name="The Broad Institute Genome Sequencing Platform"/>
            <person name="Russ C."/>
            <person name="Cuomo C."/>
            <person name="Young S.K."/>
            <person name="Zeng Q."/>
            <person name="Gargeya S."/>
            <person name="Alvarado L."/>
            <person name="Berlin A."/>
            <person name="Chapman S.B."/>
            <person name="Chen Z."/>
            <person name="Freedman E."/>
            <person name="Gellesch M."/>
            <person name="Goldberg J."/>
            <person name="Griggs A."/>
            <person name="Gujja S."/>
            <person name="Heilman E."/>
            <person name="Heiman D."/>
            <person name="Howarth C."/>
            <person name="Mehta T."/>
            <person name="Neiman D."/>
            <person name="Pearson M."/>
            <person name="Roberts A."/>
            <person name="Saif S."/>
            <person name="Shea T."/>
            <person name="Shenoy N."/>
            <person name="Sisk P."/>
            <person name="Stolte C."/>
            <person name="Sykes S."/>
            <person name="White J."/>
            <person name="Yandava C."/>
            <person name="Burger G."/>
            <person name="Gray M.W."/>
            <person name="Holland P.W.H."/>
            <person name="King N."/>
            <person name="Lang F.B.F."/>
            <person name="Roger A.J."/>
            <person name="Ruiz-Trillo I."/>
            <person name="Haas B."/>
            <person name="Nusbaum C."/>
            <person name="Birren B."/>
        </authorList>
    </citation>
    <scope>NUCLEOTIDE SEQUENCE [LARGE SCALE GENOMIC DNA]</scope>
    <source>
        <strain evidence="1 2">JP610</strain>
    </source>
</reference>
<name>A0A0L0G1Z3_9EUKA</name>
<evidence type="ECO:0000313" key="1">
    <source>
        <dbReference type="EMBL" id="KNC82851.1"/>
    </source>
</evidence>
<dbReference type="RefSeq" id="XP_014156753.1">
    <property type="nucleotide sequence ID" value="XM_014301278.1"/>
</dbReference>
<protein>
    <submittedName>
        <fullName evidence="1">Uncharacterized protein</fullName>
    </submittedName>
</protein>